<dbReference type="AlphaFoldDB" id="A0A3B0ZI41"/>
<protein>
    <recommendedName>
        <fullName evidence="3">DUF3999 domain-containing protein</fullName>
    </recommendedName>
</protein>
<feature type="transmembrane region" description="Helical" evidence="1">
    <location>
        <begin position="427"/>
        <end position="448"/>
    </location>
</feature>
<keyword evidence="1" id="KW-0812">Transmembrane</keyword>
<gene>
    <name evidence="2" type="ORF">MNBD_GAMMA21-334</name>
</gene>
<accession>A0A3B0ZI41</accession>
<organism evidence="2">
    <name type="scientific">hydrothermal vent metagenome</name>
    <dbReference type="NCBI Taxonomy" id="652676"/>
    <lineage>
        <taxon>unclassified sequences</taxon>
        <taxon>metagenomes</taxon>
        <taxon>ecological metagenomes</taxon>
    </lineage>
</organism>
<proteinExistence type="predicted"/>
<evidence type="ECO:0000256" key="1">
    <source>
        <dbReference type="SAM" id="Phobius"/>
    </source>
</evidence>
<evidence type="ECO:0000313" key="2">
    <source>
        <dbReference type="EMBL" id="VAW91331.1"/>
    </source>
</evidence>
<name>A0A3B0ZI41_9ZZZZ</name>
<dbReference type="Pfam" id="PF13163">
    <property type="entry name" value="DUF3999"/>
    <property type="match status" value="1"/>
</dbReference>
<keyword evidence="1" id="KW-0472">Membrane</keyword>
<dbReference type="EMBL" id="UOFR01000010">
    <property type="protein sequence ID" value="VAW91331.1"/>
    <property type="molecule type" value="Genomic_DNA"/>
</dbReference>
<reference evidence="2" key="1">
    <citation type="submission" date="2018-06" db="EMBL/GenBank/DDBJ databases">
        <authorList>
            <person name="Zhirakovskaya E."/>
        </authorList>
    </citation>
    <scope>NUCLEOTIDE SEQUENCE</scope>
</reference>
<dbReference type="InterPro" id="IPR025060">
    <property type="entry name" value="DUF3999"/>
</dbReference>
<keyword evidence="1" id="KW-1133">Transmembrane helix</keyword>
<sequence>MKVIITLFAFALATTGFTQEDALVSKDKFAYGYSIEVDGDGAIYSLYLNEKIYQGMTREDRGDLRIFNSVGNVVPHVIRSSDQMSKKAVPAIRLPFFPLYKKSKVAAANSNIRITTNDQGSIIDLNYGKADKKSQFVYAYIIDASALTVVPERFELAWESENNNFILNIKLEGSDDLNQWHIVKPSSAISNMQFNNHTLVQREIDLPTNLPKYIRLSWLGDADFKLTGLTAHFSDSYQTQTRHWSEFMPVDIDKTNMTYFFETKSVLPADRLNIDLPTKNALVNVLIESASAANGPWYSRYHGLLYDMIIDNTRLANPVIHQAVTSHRYWRVQVLNNGGDFGGLPKLRLGWIPEQLLFVASGESPFTLTYGSARLGPATAPLAMLLSESSILQKGNLIKSAKLGAAIDFGNQSRLLPPRPETDWKKYILWSVLMAGVLLLAFMAFRLFKQMDQADKNA</sequence>
<evidence type="ECO:0008006" key="3">
    <source>
        <dbReference type="Google" id="ProtNLM"/>
    </source>
</evidence>